<keyword evidence="3" id="KW-1185">Reference proteome</keyword>
<dbReference type="Pfam" id="PF18457">
    <property type="entry name" value="PUD1_2"/>
    <property type="match status" value="1"/>
</dbReference>
<dbReference type="PANTHER" id="PTHR31557:SF0">
    <property type="entry name" value="5C820-RELATED"/>
    <property type="match status" value="1"/>
</dbReference>
<comment type="caution">
    <text evidence="2">The sequence shown here is derived from an EMBL/GenBank/DDBJ whole genome shotgun (WGS) entry which is preliminary data.</text>
</comment>
<dbReference type="Proteomes" id="UP000722485">
    <property type="component" value="Unassembled WGS sequence"/>
</dbReference>
<organism evidence="2 3">
    <name type="scientific">Cylindrodendrum hubeiense</name>
    <dbReference type="NCBI Taxonomy" id="595255"/>
    <lineage>
        <taxon>Eukaryota</taxon>
        <taxon>Fungi</taxon>
        <taxon>Dikarya</taxon>
        <taxon>Ascomycota</taxon>
        <taxon>Pezizomycotina</taxon>
        <taxon>Sordariomycetes</taxon>
        <taxon>Hypocreomycetidae</taxon>
        <taxon>Hypocreales</taxon>
        <taxon>Nectriaceae</taxon>
        <taxon>Cylindrodendrum</taxon>
    </lineage>
</organism>
<dbReference type="InterPro" id="IPR041157">
    <property type="entry name" value="PUD1/2"/>
</dbReference>
<gene>
    <name evidence="2" type="ORF">G7Z17_g744</name>
</gene>
<accession>A0A9P5HJX7</accession>
<proteinExistence type="predicted"/>
<dbReference type="PANTHER" id="PTHR31557">
    <property type="entry name" value="5C820-RELATED-RELATED"/>
    <property type="match status" value="1"/>
</dbReference>
<evidence type="ECO:0000313" key="3">
    <source>
        <dbReference type="Proteomes" id="UP000722485"/>
    </source>
</evidence>
<dbReference type="Gene3D" id="2.60.40.3820">
    <property type="match status" value="2"/>
</dbReference>
<dbReference type="AlphaFoldDB" id="A0A9P5HJX7"/>
<dbReference type="OrthoDB" id="5785880at2759"/>
<feature type="domain" description="Up-regulated in Daf-2" evidence="1">
    <location>
        <begin position="2"/>
        <end position="183"/>
    </location>
</feature>
<sequence>MTKRTANVSVRNNTDNAIVAISIVHKYSDDYTNEGQWGIIAPGELAEDTMEVEYNTGAFTTGRDWWVVTWFNPEMTTQYFSDPENFRNIIDALEKVAPSAVGAAAGAIAGLASSWTGPGAIAARQAAKRVAKMATEQLTNDESTDGFKQHILRSEDEDELTEIVINEDLTITFKSNSGDSETVSSSREVEQE</sequence>
<evidence type="ECO:0000259" key="1">
    <source>
        <dbReference type="Pfam" id="PF18457"/>
    </source>
</evidence>
<evidence type="ECO:0000313" key="2">
    <source>
        <dbReference type="EMBL" id="KAF7557474.1"/>
    </source>
</evidence>
<reference evidence="2" key="1">
    <citation type="submission" date="2020-03" db="EMBL/GenBank/DDBJ databases">
        <title>Draft Genome Sequence of Cylindrodendrum hubeiense.</title>
        <authorList>
            <person name="Buettner E."/>
            <person name="Kellner H."/>
        </authorList>
    </citation>
    <scope>NUCLEOTIDE SEQUENCE</scope>
    <source>
        <strain evidence="2">IHI 201604</strain>
    </source>
</reference>
<dbReference type="EMBL" id="JAANBB010000005">
    <property type="protein sequence ID" value="KAF7557474.1"/>
    <property type="molecule type" value="Genomic_DNA"/>
</dbReference>
<protein>
    <recommendedName>
        <fullName evidence="1">Up-regulated in Daf-2 domain-containing protein</fullName>
    </recommendedName>
</protein>
<name>A0A9P5HJX7_9HYPO</name>